<name>A0ABS1X1T4_9GAMM</name>
<dbReference type="Proteomes" id="UP000661077">
    <property type="component" value="Unassembled WGS sequence"/>
</dbReference>
<sequence>MNEGIHNIVEHLPRSLRDQVLSYVAAVEAAADAIFDDAHVEQNAQLRQQLLLVAALRKAIGIVSSCYWAVDNSLAVSRGSGASAVRVGGAIYSKESERYLELRQLHKDLNAVIDELGLRQVFEADNYTDVLTELAHGRE</sequence>
<dbReference type="RefSeq" id="WP_203169249.1">
    <property type="nucleotide sequence ID" value="NZ_JAEVLS010000005.1"/>
</dbReference>
<reference evidence="1 2" key="1">
    <citation type="journal article" date="2021" name="Int. J. Syst. Evol. Microbiol.">
        <title>Steroidobacter gossypii sp. nov., isolated from soil of cotton cropping field.</title>
        <authorList>
            <person name="Huang R."/>
            <person name="Yang S."/>
            <person name="Zhen C."/>
            <person name="Liu W."/>
        </authorList>
    </citation>
    <scope>NUCLEOTIDE SEQUENCE [LARGE SCALE GENOMIC DNA]</scope>
    <source>
        <strain evidence="1 2">S1-65</strain>
    </source>
</reference>
<keyword evidence="2" id="KW-1185">Reference proteome</keyword>
<organism evidence="1 2">
    <name type="scientific">Steroidobacter gossypii</name>
    <dbReference type="NCBI Taxonomy" id="2805490"/>
    <lineage>
        <taxon>Bacteria</taxon>
        <taxon>Pseudomonadati</taxon>
        <taxon>Pseudomonadota</taxon>
        <taxon>Gammaproteobacteria</taxon>
        <taxon>Steroidobacterales</taxon>
        <taxon>Steroidobacteraceae</taxon>
        <taxon>Steroidobacter</taxon>
    </lineage>
</organism>
<comment type="caution">
    <text evidence="1">The sequence shown here is derived from an EMBL/GenBank/DDBJ whole genome shotgun (WGS) entry which is preliminary data.</text>
</comment>
<protein>
    <submittedName>
        <fullName evidence="1">Uncharacterized protein</fullName>
    </submittedName>
</protein>
<evidence type="ECO:0000313" key="2">
    <source>
        <dbReference type="Proteomes" id="UP000661077"/>
    </source>
</evidence>
<dbReference type="EMBL" id="JAEVLS010000005">
    <property type="protein sequence ID" value="MBM0107127.1"/>
    <property type="molecule type" value="Genomic_DNA"/>
</dbReference>
<accession>A0ABS1X1T4</accession>
<proteinExistence type="predicted"/>
<evidence type="ECO:0000313" key="1">
    <source>
        <dbReference type="EMBL" id="MBM0107127.1"/>
    </source>
</evidence>
<gene>
    <name evidence="1" type="ORF">JM946_20520</name>
</gene>